<accession>A0A8S1PF21</accession>
<dbReference type="SMART" id="SM00320">
    <property type="entry name" value="WD40"/>
    <property type="match status" value="5"/>
</dbReference>
<evidence type="ECO:0000259" key="5">
    <source>
        <dbReference type="Pfam" id="PF13925"/>
    </source>
</evidence>
<evidence type="ECO:0000256" key="2">
    <source>
        <dbReference type="ARBA" id="ARBA00022490"/>
    </source>
</evidence>
<dbReference type="OrthoDB" id="538223at2759"/>
<dbReference type="CDD" id="cd00200">
    <property type="entry name" value="WD40"/>
    <property type="match status" value="1"/>
</dbReference>
<comment type="caution">
    <text evidence="6">The sequence shown here is derived from an EMBL/GenBank/DDBJ whole genome shotgun (WGS) entry which is preliminary data.</text>
</comment>
<dbReference type="GO" id="GO:0007019">
    <property type="term" value="P:microtubule depolymerization"/>
    <property type="evidence" value="ECO:0007669"/>
    <property type="project" value="TreeGrafter"/>
</dbReference>
<feature type="repeat" description="WD" evidence="4">
    <location>
        <begin position="189"/>
        <end position="230"/>
    </location>
</feature>
<dbReference type="InterPro" id="IPR028021">
    <property type="entry name" value="Katanin_C-terminal"/>
</dbReference>
<evidence type="ECO:0000313" key="7">
    <source>
        <dbReference type="Proteomes" id="UP000692954"/>
    </source>
</evidence>
<dbReference type="PROSITE" id="PS50082">
    <property type="entry name" value="WD_REPEATS_2"/>
    <property type="match status" value="3"/>
</dbReference>
<dbReference type="PROSITE" id="PS50294">
    <property type="entry name" value="WD_REPEATS_REGION"/>
    <property type="match status" value="3"/>
</dbReference>
<dbReference type="EMBL" id="CAJJDN010000076">
    <property type="protein sequence ID" value="CAD8101529.1"/>
    <property type="molecule type" value="Genomic_DNA"/>
</dbReference>
<evidence type="ECO:0000313" key="6">
    <source>
        <dbReference type="EMBL" id="CAD8101529.1"/>
    </source>
</evidence>
<dbReference type="AlphaFoldDB" id="A0A8S1PF21"/>
<comment type="subcellular location">
    <subcellularLocation>
        <location evidence="1">Cytoplasm</location>
        <location evidence="1">Cytoskeleton</location>
    </subcellularLocation>
</comment>
<feature type="repeat" description="WD" evidence="4">
    <location>
        <begin position="104"/>
        <end position="137"/>
    </location>
</feature>
<evidence type="ECO:0000256" key="4">
    <source>
        <dbReference type="PROSITE-ProRule" id="PRU00221"/>
    </source>
</evidence>
<dbReference type="Pfam" id="PF00400">
    <property type="entry name" value="WD40"/>
    <property type="match status" value="3"/>
</dbReference>
<keyword evidence="3" id="KW-0206">Cytoskeleton</keyword>
<dbReference type="PANTHER" id="PTHR19845:SF0">
    <property type="entry name" value="KATANIN P80 WD40 REPEAT-CONTAINING SUBUNIT B1"/>
    <property type="match status" value="1"/>
</dbReference>
<protein>
    <recommendedName>
        <fullName evidence="5">Katanin p80 subunit C-terminal domain-containing protein</fullName>
    </recommendedName>
</protein>
<sequence length="605" mass="70023">MSRNLKLGQIESEQKTKIAKFSGENSRLFTLVNDENQIFINKIEYSKSLSELSIQNPFNKQFGISQNEISCIIFSQSENEIVNGCNKGILTYWDISTQKVVQNIKGHLCGISSLSIFPNDNNLLVSGGMDSQIKIWDQRQQNNGLTLRSHKLSINSLMVSKDGRLLASGSNDGSVKIWDINTLQQLICFKESEWPINCVQFNPVDKTVAASSEDGCIRYWDVNSFNLISQTIPDKQFIYTMKFCNDGRQLYSAQNFSLKAWDMEREGLLLDYIDSQWKCILDINVLDDKEIIGLTTQNQTGLSIFGTKIININNEQHLYRNQSEKVRGCQNNQHSYERHSVNVLKPKNTSNTIILEEQGPYYQCNNNHNKFLPTRQIDQRINHESVIQEEDIKQSCMDLIITHDEVNLSNFVIDDENKLKFKQMDQINEIQKDHSKVIQILNQRINYMKPIIHWWSNNNIKSAVNAINQLNEPSILFDALIMCAQSSKFKSIPMEQLPLLLEKCKILIESKYLSHIKGGLLFCYKTFTTYRDDIQTIKSFNQMSKIDLSREERIAKYDKIVEQLKFIISMHKLTKLIERNKVEVSELAKKLQIEMLSLLKRINQQ</sequence>
<dbReference type="Proteomes" id="UP000692954">
    <property type="component" value="Unassembled WGS sequence"/>
</dbReference>
<keyword evidence="4" id="KW-0853">WD repeat</keyword>
<dbReference type="GO" id="GO:0008352">
    <property type="term" value="C:katanin complex"/>
    <property type="evidence" value="ECO:0007669"/>
    <property type="project" value="TreeGrafter"/>
</dbReference>
<evidence type="ECO:0000256" key="1">
    <source>
        <dbReference type="ARBA" id="ARBA00004245"/>
    </source>
</evidence>
<dbReference type="InterPro" id="IPR001680">
    <property type="entry name" value="WD40_rpt"/>
</dbReference>
<name>A0A8S1PF21_9CILI</name>
<dbReference type="PANTHER" id="PTHR19845">
    <property type="entry name" value="KATANIN P80 SUBUNIT"/>
    <property type="match status" value="1"/>
</dbReference>
<evidence type="ECO:0000256" key="3">
    <source>
        <dbReference type="ARBA" id="ARBA00023212"/>
    </source>
</evidence>
<feature type="repeat" description="WD" evidence="4">
    <location>
        <begin position="147"/>
        <end position="188"/>
    </location>
</feature>
<dbReference type="Pfam" id="PF13925">
    <property type="entry name" value="Katanin_con80"/>
    <property type="match status" value="1"/>
</dbReference>
<organism evidence="6 7">
    <name type="scientific">Paramecium sonneborni</name>
    <dbReference type="NCBI Taxonomy" id="65129"/>
    <lineage>
        <taxon>Eukaryota</taxon>
        <taxon>Sar</taxon>
        <taxon>Alveolata</taxon>
        <taxon>Ciliophora</taxon>
        <taxon>Intramacronucleata</taxon>
        <taxon>Oligohymenophorea</taxon>
        <taxon>Peniculida</taxon>
        <taxon>Parameciidae</taxon>
        <taxon>Paramecium</taxon>
    </lineage>
</organism>
<proteinExistence type="predicted"/>
<gene>
    <name evidence="6" type="ORF">PSON_ATCC_30995.1.T0760044</name>
</gene>
<keyword evidence="2" id="KW-0963">Cytoplasm</keyword>
<keyword evidence="7" id="KW-1185">Reference proteome</keyword>
<dbReference type="InterPro" id="IPR019775">
    <property type="entry name" value="WD40_repeat_CS"/>
</dbReference>
<dbReference type="PROSITE" id="PS00678">
    <property type="entry name" value="WD_REPEATS_1"/>
    <property type="match status" value="1"/>
</dbReference>
<dbReference type="GO" id="GO:0008017">
    <property type="term" value="F:microtubule binding"/>
    <property type="evidence" value="ECO:0007669"/>
    <property type="project" value="InterPro"/>
</dbReference>
<reference evidence="6" key="1">
    <citation type="submission" date="2021-01" db="EMBL/GenBank/DDBJ databases">
        <authorList>
            <consortium name="Genoscope - CEA"/>
            <person name="William W."/>
        </authorList>
    </citation>
    <scope>NUCLEOTIDE SEQUENCE</scope>
</reference>
<feature type="domain" description="Katanin p80 subunit C-terminal" evidence="5">
    <location>
        <begin position="432"/>
        <end position="595"/>
    </location>
</feature>